<dbReference type="FunFam" id="2.40.70.10:FF:000021">
    <property type="entry name" value="Aspartyl protease AED1"/>
    <property type="match status" value="2"/>
</dbReference>
<evidence type="ECO:0000256" key="5">
    <source>
        <dbReference type="ARBA" id="ARBA00022801"/>
    </source>
</evidence>
<dbReference type="Pfam" id="PF14543">
    <property type="entry name" value="TAXi_N"/>
    <property type="match status" value="2"/>
</dbReference>
<dbReference type="PROSITE" id="PS51767">
    <property type="entry name" value="PEPTIDASE_A1"/>
    <property type="match status" value="2"/>
</dbReference>
<feature type="active site" evidence="7">
    <location>
        <position position="361"/>
    </location>
</feature>
<evidence type="ECO:0000259" key="9">
    <source>
        <dbReference type="PROSITE" id="PS51767"/>
    </source>
</evidence>
<feature type="domain" description="Peptidase A1" evidence="9">
    <location>
        <begin position="140"/>
        <end position="478"/>
    </location>
</feature>
<dbReference type="GO" id="GO:0006508">
    <property type="term" value="P:proteolysis"/>
    <property type="evidence" value="ECO:0007669"/>
    <property type="project" value="UniProtKB-KW"/>
</dbReference>
<evidence type="ECO:0000256" key="1">
    <source>
        <dbReference type="ARBA" id="ARBA00007447"/>
    </source>
</evidence>
<name>A0AAW0JPU0_QUESU</name>
<dbReference type="Gene3D" id="2.40.70.10">
    <property type="entry name" value="Acid Proteases"/>
    <property type="match status" value="4"/>
</dbReference>
<evidence type="ECO:0000256" key="2">
    <source>
        <dbReference type="ARBA" id="ARBA00022670"/>
    </source>
</evidence>
<keyword evidence="5" id="KW-0378">Hydrolase</keyword>
<dbReference type="Proteomes" id="UP000237347">
    <property type="component" value="Unassembled WGS sequence"/>
</dbReference>
<keyword evidence="6" id="KW-1015">Disulfide bond</keyword>
<feature type="chain" id="PRO_5043440998" evidence="8">
    <location>
        <begin position="30"/>
        <end position="756"/>
    </location>
</feature>
<dbReference type="InterPro" id="IPR001461">
    <property type="entry name" value="Aspartic_peptidase_A1"/>
</dbReference>
<dbReference type="InterPro" id="IPR032799">
    <property type="entry name" value="TAXi_C"/>
</dbReference>
<keyword evidence="2 10" id="KW-0645">Protease</keyword>
<feature type="active site" evidence="7">
    <location>
        <position position="158"/>
    </location>
</feature>
<keyword evidence="11" id="KW-1185">Reference proteome</keyword>
<evidence type="ECO:0000256" key="7">
    <source>
        <dbReference type="PIRSR" id="PIRSR601461-1"/>
    </source>
</evidence>
<dbReference type="InterPro" id="IPR021109">
    <property type="entry name" value="Peptidase_aspartic_dom_sf"/>
</dbReference>
<dbReference type="EMBL" id="PKMF04000493">
    <property type="protein sequence ID" value="KAK7828860.1"/>
    <property type="molecule type" value="Genomic_DNA"/>
</dbReference>
<dbReference type="SUPFAM" id="SSF50630">
    <property type="entry name" value="Acid proteases"/>
    <property type="match status" value="2"/>
</dbReference>
<dbReference type="InterPro" id="IPR032861">
    <property type="entry name" value="TAXi_N"/>
</dbReference>
<dbReference type="Pfam" id="PF14541">
    <property type="entry name" value="TAXi_C"/>
    <property type="match status" value="2"/>
</dbReference>
<evidence type="ECO:0000256" key="4">
    <source>
        <dbReference type="ARBA" id="ARBA00022750"/>
    </source>
</evidence>
<dbReference type="GO" id="GO:0004190">
    <property type="term" value="F:aspartic-type endopeptidase activity"/>
    <property type="evidence" value="ECO:0007669"/>
    <property type="project" value="UniProtKB-KW"/>
</dbReference>
<reference evidence="10 11" key="1">
    <citation type="journal article" date="2018" name="Sci. Data">
        <title>The draft genome sequence of cork oak.</title>
        <authorList>
            <person name="Ramos A.M."/>
            <person name="Usie A."/>
            <person name="Barbosa P."/>
            <person name="Barros P.M."/>
            <person name="Capote T."/>
            <person name="Chaves I."/>
            <person name="Simoes F."/>
            <person name="Abreu I."/>
            <person name="Carrasquinho I."/>
            <person name="Faro C."/>
            <person name="Guimaraes J.B."/>
            <person name="Mendonca D."/>
            <person name="Nobrega F."/>
            <person name="Rodrigues L."/>
            <person name="Saibo N.J.M."/>
            <person name="Varela M.C."/>
            <person name="Egas C."/>
            <person name="Matos J."/>
            <person name="Miguel C.M."/>
            <person name="Oliveira M.M."/>
            <person name="Ricardo C.P."/>
            <person name="Goncalves S."/>
        </authorList>
    </citation>
    <scope>NUCLEOTIDE SEQUENCE [LARGE SCALE GENOMIC DNA]</scope>
    <source>
        <strain evidence="11">cv. HL8</strain>
    </source>
</reference>
<evidence type="ECO:0000256" key="3">
    <source>
        <dbReference type="ARBA" id="ARBA00022729"/>
    </source>
</evidence>
<dbReference type="AlphaFoldDB" id="A0AAW0JPU0"/>
<feature type="signal peptide" evidence="8">
    <location>
        <begin position="1"/>
        <end position="29"/>
    </location>
</feature>
<evidence type="ECO:0000256" key="6">
    <source>
        <dbReference type="ARBA" id="ARBA00023157"/>
    </source>
</evidence>
<dbReference type="InterPro" id="IPR033121">
    <property type="entry name" value="PEPTIDASE_A1"/>
</dbReference>
<dbReference type="FunFam" id="2.40.70.10:FF:000013">
    <property type="entry name" value="Aspartyl protease AED1"/>
    <property type="match status" value="2"/>
</dbReference>
<sequence>MATPTASFLRFLLFSVLVFLCSLDNLGFALQPRELESEHLTHMHTLNVSSLIRSTTCSPSTKGSNKRASLTVADKHGPCSQLNQDKVKAPTMTEILEQDQSRVNSIQARLSKKLGLNDLRASKATTIPAKSGSTIGSGNYVVTIGLGTPKRDLTLMFDTGSDITWTQCQPCLKSCYQQKEPTFDPSKSSTYSNISCSSSVCSQLSSATGNSPRCSSSTCVYAIQYGDQSFSVGFFGKEKLTLTSTDVFNNFLFGCGENNQGLFSGAAGLLGLGRDPLSLIQQTATKYNRVFSYCLPSTSSTTGSLTFGKTASSSRAIKFTPLSKLTEETSFYGLDTLGITVGGKKLSIATSVFLNAGTVIDSGTVITRLPPDAYSALKAAFKDAMKSYPLTRGFSLLDTCYDLSKYKTVSIPKISFSFSGNVKVDLDVSGIILAQKISQVCLAFAGNSDNDSVGIFGNVQQRRLEVVYDVAGGRVGFGPAGWNSPGCSSSTCVYGIKYGDQSFSVGFFGKEKLTLTSTDVFNSFLFGCGQNNQGLFSGAAGLLGLGRDPLSLIQQTATKYNRVFSYCLPSTSSATGSLTFGKTASSSSAIKFTPLSKLTEDTSFYGLDTLGITLGGKKLSIATSVFSNAGTIIDSGTVITRLPPDAYNALKAAFKVAMKSYPLTSGFSLLDTCYDLSKNETVLIPKISFSFSGNVNVDLDVSGIIIATKISQVCLAFAGNSDVDSVGIFGNVQQKRLEVVYDVAGGRVGFGPAGCT</sequence>
<proteinExistence type="inferred from homology"/>
<dbReference type="PANTHER" id="PTHR13683:SF750">
    <property type="entry name" value="ASPARTYL PROTEASE AED1"/>
    <property type="match status" value="1"/>
</dbReference>
<accession>A0AAW0JPU0</accession>
<organism evidence="10 11">
    <name type="scientific">Quercus suber</name>
    <name type="common">Cork oak</name>
    <dbReference type="NCBI Taxonomy" id="58331"/>
    <lineage>
        <taxon>Eukaryota</taxon>
        <taxon>Viridiplantae</taxon>
        <taxon>Streptophyta</taxon>
        <taxon>Embryophyta</taxon>
        <taxon>Tracheophyta</taxon>
        <taxon>Spermatophyta</taxon>
        <taxon>Magnoliopsida</taxon>
        <taxon>eudicotyledons</taxon>
        <taxon>Gunneridae</taxon>
        <taxon>Pentapetalae</taxon>
        <taxon>rosids</taxon>
        <taxon>fabids</taxon>
        <taxon>Fagales</taxon>
        <taxon>Fagaceae</taxon>
        <taxon>Quercus</taxon>
    </lineage>
</organism>
<evidence type="ECO:0000313" key="10">
    <source>
        <dbReference type="EMBL" id="KAK7828860.1"/>
    </source>
</evidence>
<feature type="domain" description="Peptidase A1" evidence="9">
    <location>
        <begin position="494"/>
        <end position="751"/>
    </location>
</feature>
<keyword evidence="4" id="KW-0064">Aspartyl protease</keyword>
<dbReference type="InterPro" id="IPR033873">
    <property type="entry name" value="CND41-like"/>
</dbReference>
<evidence type="ECO:0000313" key="11">
    <source>
        <dbReference type="Proteomes" id="UP000237347"/>
    </source>
</evidence>
<dbReference type="PRINTS" id="PR00792">
    <property type="entry name" value="PEPSIN"/>
</dbReference>
<evidence type="ECO:0000256" key="8">
    <source>
        <dbReference type="SAM" id="SignalP"/>
    </source>
</evidence>
<dbReference type="PANTHER" id="PTHR13683">
    <property type="entry name" value="ASPARTYL PROTEASES"/>
    <property type="match status" value="1"/>
</dbReference>
<dbReference type="CDD" id="cd05472">
    <property type="entry name" value="cnd41_like"/>
    <property type="match status" value="2"/>
</dbReference>
<comment type="caution">
    <text evidence="10">The sequence shown here is derived from an EMBL/GenBank/DDBJ whole genome shotgun (WGS) entry which is preliminary data.</text>
</comment>
<keyword evidence="3 8" id="KW-0732">Signal</keyword>
<gene>
    <name evidence="10" type="ORF">CFP56_029879</name>
</gene>
<protein>
    <submittedName>
        <fullName evidence="10">Aspartyl protease family protein</fullName>
    </submittedName>
</protein>
<comment type="similarity">
    <text evidence="1">Belongs to the peptidase A1 family.</text>
</comment>